<evidence type="ECO:0000259" key="4">
    <source>
        <dbReference type="SMART" id="SM00984"/>
    </source>
</evidence>
<evidence type="ECO:0000256" key="2">
    <source>
        <dbReference type="ARBA" id="ARBA00023027"/>
    </source>
</evidence>
<dbReference type="InterPro" id="IPR014026">
    <property type="entry name" value="UDP-Glc/GDP-Man_DH_dimer"/>
</dbReference>
<proteinExistence type="inferred from homology"/>
<dbReference type="Gene3D" id="3.40.50.720">
    <property type="entry name" value="NAD(P)-binding Rossmann-like Domain"/>
    <property type="match status" value="2"/>
</dbReference>
<dbReference type="PANTHER" id="PTHR43491">
    <property type="entry name" value="UDP-N-ACETYL-D-MANNOSAMINE DEHYDROGENASE"/>
    <property type="match status" value="1"/>
</dbReference>
<dbReference type="InterPro" id="IPR036291">
    <property type="entry name" value="NAD(P)-bd_dom_sf"/>
</dbReference>
<dbReference type="InterPro" id="IPR014027">
    <property type="entry name" value="UDP-Glc/GDP-Man_DH_C"/>
</dbReference>
<dbReference type="PIRSF" id="PIRSF500136">
    <property type="entry name" value="UDP_ManNAc_DH"/>
    <property type="match status" value="1"/>
</dbReference>
<accession>A0ABQ4M7G8</accession>
<keyword evidence="1" id="KW-0560">Oxidoreductase</keyword>
<organism evidence="5 6">
    <name type="scientific">Paenibacillus vini</name>
    <dbReference type="NCBI Taxonomy" id="1476024"/>
    <lineage>
        <taxon>Bacteria</taxon>
        <taxon>Bacillati</taxon>
        <taxon>Bacillota</taxon>
        <taxon>Bacilli</taxon>
        <taxon>Bacillales</taxon>
        <taxon>Paenibacillaceae</taxon>
        <taxon>Paenibacillus</taxon>
    </lineage>
</organism>
<dbReference type="SUPFAM" id="SSF51735">
    <property type="entry name" value="NAD(P)-binding Rossmann-fold domains"/>
    <property type="match status" value="1"/>
</dbReference>
<evidence type="ECO:0000313" key="5">
    <source>
        <dbReference type="EMBL" id="GIP51936.1"/>
    </source>
</evidence>
<name>A0ABQ4M7G8_9BACL</name>
<dbReference type="NCBIfam" id="TIGR03026">
    <property type="entry name" value="NDP-sugDHase"/>
    <property type="match status" value="1"/>
</dbReference>
<dbReference type="SUPFAM" id="SSF48179">
    <property type="entry name" value="6-phosphogluconate dehydrogenase C-terminal domain-like"/>
    <property type="match status" value="1"/>
</dbReference>
<evidence type="ECO:0000256" key="3">
    <source>
        <dbReference type="PIRNR" id="PIRNR000124"/>
    </source>
</evidence>
<dbReference type="InterPro" id="IPR036220">
    <property type="entry name" value="UDP-Glc/GDP-Man_DH_C_sf"/>
</dbReference>
<gene>
    <name evidence="5" type="ORF">J42TS3_09710</name>
</gene>
<dbReference type="RefSeq" id="WP_213653958.1">
    <property type="nucleotide sequence ID" value="NZ_BOSL01000002.1"/>
</dbReference>
<evidence type="ECO:0000313" key="6">
    <source>
        <dbReference type="Proteomes" id="UP000679992"/>
    </source>
</evidence>
<dbReference type="InterPro" id="IPR017476">
    <property type="entry name" value="UDP-Glc/GDP-Man"/>
</dbReference>
<evidence type="ECO:0000256" key="1">
    <source>
        <dbReference type="ARBA" id="ARBA00023002"/>
    </source>
</evidence>
<sequence>MNKQYRTLLEAIESKNAVLGVVGLGYVGLPLAVEMVKKGFKVVGIDLDASKIDKIYRGESYIHDISPETLVEVMGTGRFKPTADYASLREIDAISICVPTPLSENQDPDTSYIVTVVDQIKRYMKKGVLITLESTTYPGTTEELIQRELEALGHVVGEDFFLCFSPERVDPSNTKFNTFNTPKVIGGTTEACLALGNALYSKYVETVVPVSSPKVAEMSKLLENTFRSVNIAFINEMAMMCDRMGIDIWEVIDAAKTKPFGFMPFYPGPGIGGHCIPLDPMYLSWKAKGFRFYSQFIELAQSTNDNMPYYVVNKTSKILNEYAKSIKKSNILILGMAYKPDIADLRESPALEVYELYKDSGAAVEYYDPHASSFRDKNGVTVYSVQYDLEKFKSYDCIVLVTNHSSLDYGAIAHLGVPIVDTRNAFRDFRLPHIYKIGHSVQHVLQQDEALIVG</sequence>
<keyword evidence="6" id="KW-1185">Reference proteome</keyword>
<comment type="similarity">
    <text evidence="3">Belongs to the UDP-glucose/GDP-mannose dehydrogenase family.</text>
</comment>
<dbReference type="PIRSF" id="PIRSF000124">
    <property type="entry name" value="UDPglc_GDPman_dh"/>
    <property type="match status" value="1"/>
</dbReference>
<dbReference type="InterPro" id="IPR008927">
    <property type="entry name" value="6-PGluconate_DH-like_C_sf"/>
</dbReference>
<feature type="domain" description="UDP-glucose/GDP-mannose dehydrogenase C-terminal" evidence="4">
    <location>
        <begin position="332"/>
        <end position="428"/>
    </location>
</feature>
<comment type="caution">
    <text evidence="5">The sequence shown here is derived from an EMBL/GenBank/DDBJ whole genome shotgun (WGS) entry which is preliminary data.</text>
</comment>
<reference evidence="5 6" key="1">
    <citation type="submission" date="2021-03" db="EMBL/GenBank/DDBJ databases">
        <title>Antimicrobial resistance genes in bacteria isolated from Japanese honey, and their potential for conferring macrolide and lincosamide resistance in the American foulbrood pathogen Paenibacillus larvae.</title>
        <authorList>
            <person name="Okamoto M."/>
            <person name="Kumagai M."/>
            <person name="Kanamori H."/>
            <person name="Takamatsu D."/>
        </authorList>
    </citation>
    <scope>NUCLEOTIDE SEQUENCE [LARGE SCALE GENOMIC DNA]</scope>
    <source>
        <strain evidence="5 6">J42TS3</strain>
    </source>
</reference>
<dbReference type="Proteomes" id="UP000679992">
    <property type="component" value="Unassembled WGS sequence"/>
</dbReference>
<dbReference type="Pfam" id="PF03720">
    <property type="entry name" value="UDPG_MGDP_dh_C"/>
    <property type="match status" value="1"/>
</dbReference>
<dbReference type="Pfam" id="PF03721">
    <property type="entry name" value="UDPG_MGDP_dh_N"/>
    <property type="match status" value="1"/>
</dbReference>
<keyword evidence="2" id="KW-0520">NAD</keyword>
<dbReference type="Pfam" id="PF00984">
    <property type="entry name" value="UDPG_MGDP_dh"/>
    <property type="match status" value="1"/>
</dbReference>
<dbReference type="InterPro" id="IPR028359">
    <property type="entry name" value="UDP_ManNAc/GlcNAc_DH"/>
</dbReference>
<dbReference type="PANTHER" id="PTHR43491:SF1">
    <property type="entry name" value="UDP-N-ACETYL-D-MANNOSAMINE DEHYDROGENASE"/>
    <property type="match status" value="1"/>
</dbReference>
<dbReference type="EMBL" id="BOSL01000002">
    <property type="protein sequence ID" value="GIP51936.1"/>
    <property type="molecule type" value="Genomic_DNA"/>
</dbReference>
<dbReference type="InterPro" id="IPR001732">
    <property type="entry name" value="UDP-Glc/GDP-Man_DH_N"/>
</dbReference>
<protein>
    <submittedName>
        <fullName evidence="5">UDP-N-acetyl-D-glucosamine dehydrogenase</fullName>
    </submittedName>
</protein>
<dbReference type="SMART" id="SM00984">
    <property type="entry name" value="UDPG_MGDP_dh_C"/>
    <property type="match status" value="1"/>
</dbReference>
<dbReference type="SUPFAM" id="SSF52413">
    <property type="entry name" value="UDP-glucose/GDP-mannose dehydrogenase C-terminal domain"/>
    <property type="match status" value="1"/>
</dbReference>